<dbReference type="PANTHER" id="PTHR12131:SF1">
    <property type="entry name" value="ATP-DEPENDENT RNA HELICASE SUPV3L1, MITOCHONDRIAL-RELATED"/>
    <property type="match status" value="1"/>
</dbReference>
<accession>A0A7C9UVD0</accession>
<gene>
    <name evidence="7" type="ORF">G4223_15465</name>
</gene>
<evidence type="ECO:0000313" key="7">
    <source>
        <dbReference type="EMBL" id="NFV81507.1"/>
    </source>
</evidence>
<evidence type="ECO:0000256" key="1">
    <source>
        <dbReference type="ARBA" id="ARBA00022741"/>
    </source>
</evidence>
<reference evidence="7 8" key="1">
    <citation type="submission" date="2020-02" db="EMBL/GenBank/DDBJ databases">
        <authorList>
            <person name="Dziuba M."/>
            <person name="Kuznetsov B."/>
            <person name="Mardanov A."/>
            <person name="Ravin N."/>
            <person name="Grouzdev D."/>
        </authorList>
    </citation>
    <scope>NUCLEOTIDE SEQUENCE [LARGE SCALE GENOMIC DNA]</scope>
    <source>
        <strain evidence="7 8">SpK</strain>
    </source>
</reference>
<dbReference type="Pfam" id="PF00271">
    <property type="entry name" value="Helicase_C"/>
    <property type="match status" value="1"/>
</dbReference>
<dbReference type="GO" id="GO:0004386">
    <property type="term" value="F:helicase activity"/>
    <property type="evidence" value="ECO:0007669"/>
    <property type="project" value="UniProtKB-KW"/>
</dbReference>
<feature type="region of interest" description="Disordered" evidence="5">
    <location>
        <begin position="790"/>
        <end position="827"/>
    </location>
</feature>
<keyword evidence="1" id="KW-0547">Nucleotide-binding</keyword>
<dbReference type="InterPro" id="IPR055206">
    <property type="entry name" value="DEXQc_SUV3"/>
</dbReference>
<keyword evidence="4" id="KW-0067">ATP-binding</keyword>
<keyword evidence="8" id="KW-1185">Reference proteome</keyword>
<evidence type="ECO:0000256" key="2">
    <source>
        <dbReference type="ARBA" id="ARBA00022801"/>
    </source>
</evidence>
<dbReference type="AlphaFoldDB" id="A0A7C9UVD0"/>
<dbReference type="EMBL" id="JAAIYP010000041">
    <property type="protein sequence ID" value="NFV81507.1"/>
    <property type="molecule type" value="Genomic_DNA"/>
</dbReference>
<dbReference type="RefSeq" id="WP_163681627.1">
    <property type="nucleotide sequence ID" value="NZ_JAAIYP010000041.1"/>
</dbReference>
<protein>
    <submittedName>
        <fullName evidence="7">Disulfide oxidoreductase</fullName>
    </submittedName>
</protein>
<keyword evidence="2" id="KW-0378">Hydrolase</keyword>
<feature type="domain" description="Helicase C-terminal" evidence="6">
    <location>
        <begin position="180"/>
        <end position="269"/>
    </location>
</feature>
<dbReference type="Pfam" id="PF22527">
    <property type="entry name" value="DEXQc_Suv3"/>
    <property type="match status" value="1"/>
</dbReference>
<dbReference type="SUPFAM" id="SSF52540">
    <property type="entry name" value="P-loop containing nucleoside triphosphate hydrolases"/>
    <property type="match status" value="2"/>
</dbReference>
<evidence type="ECO:0000259" key="6">
    <source>
        <dbReference type="SMART" id="SM00490"/>
    </source>
</evidence>
<dbReference type="SMART" id="SM00490">
    <property type="entry name" value="HELICc"/>
    <property type="match status" value="1"/>
</dbReference>
<organism evidence="7 8">
    <name type="scientific">Magnetospirillum aberrantis SpK</name>
    <dbReference type="NCBI Taxonomy" id="908842"/>
    <lineage>
        <taxon>Bacteria</taxon>
        <taxon>Pseudomonadati</taxon>
        <taxon>Pseudomonadota</taxon>
        <taxon>Alphaproteobacteria</taxon>
        <taxon>Rhodospirillales</taxon>
        <taxon>Rhodospirillaceae</taxon>
        <taxon>Magnetospirillum</taxon>
    </lineage>
</organism>
<dbReference type="InterPro" id="IPR001650">
    <property type="entry name" value="Helicase_C-like"/>
</dbReference>
<dbReference type="InterPro" id="IPR027417">
    <property type="entry name" value="P-loop_NTPase"/>
</dbReference>
<dbReference type="InterPro" id="IPR050699">
    <property type="entry name" value="RNA-DNA_Helicase"/>
</dbReference>
<dbReference type="Gene3D" id="3.40.50.300">
    <property type="entry name" value="P-loop containing nucleotide triphosphate hydrolases"/>
    <property type="match status" value="2"/>
</dbReference>
<evidence type="ECO:0000256" key="3">
    <source>
        <dbReference type="ARBA" id="ARBA00022806"/>
    </source>
</evidence>
<evidence type="ECO:0000256" key="4">
    <source>
        <dbReference type="ARBA" id="ARBA00022840"/>
    </source>
</evidence>
<evidence type="ECO:0000313" key="8">
    <source>
        <dbReference type="Proteomes" id="UP000480684"/>
    </source>
</evidence>
<dbReference type="Proteomes" id="UP000480684">
    <property type="component" value="Unassembled WGS sequence"/>
</dbReference>
<name>A0A7C9UVD0_9PROT</name>
<dbReference type="GO" id="GO:0005524">
    <property type="term" value="F:ATP binding"/>
    <property type="evidence" value="ECO:0007669"/>
    <property type="project" value="UniProtKB-KW"/>
</dbReference>
<comment type="caution">
    <text evidence="7">The sequence shown here is derived from an EMBL/GenBank/DDBJ whole genome shotgun (WGS) entry which is preliminary data.</text>
</comment>
<evidence type="ECO:0000256" key="5">
    <source>
        <dbReference type="SAM" id="MobiDB-lite"/>
    </source>
</evidence>
<dbReference type="PANTHER" id="PTHR12131">
    <property type="entry name" value="ATP-DEPENDENT RNA AND DNA HELICASE"/>
    <property type="match status" value="1"/>
</dbReference>
<proteinExistence type="predicted"/>
<dbReference type="GO" id="GO:0016787">
    <property type="term" value="F:hydrolase activity"/>
    <property type="evidence" value="ECO:0007669"/>
    <property type="project" value="UniProtKB-KW"/>
</dbReference>
<sequence>MDETFGRGRVTAVLGPTNTGKTHYALDRMLGHASGMIGFPLRLLARENYDRIVRLKGAASVALITGEERIVPPRPRWLVCTVESMPLDRRVAFLAIDEIQLCADPERGHVFTDRLLHARGQQETLFLGAETMKPLLARLVPGIEFVTRPRLSRLSYAGAKKLNRLPPRSAIVAFSAAEVYAMAEFVRRQRGGAAVVLGALSPRTRNAQVGLYQGGEVDYIVATDAIGMGLNMDVDHVAFAGLRKFDGRSPRALEASEIAQIAGRAGRHMNDGTFGTTADIPGLDPELVEAVENHAFAPVRALWWRNSELRFTSVEALQVALDRAPSEPGLIRAREADDQMALAHLARDPDIVKLANHPERVKLLWDVAQVPDFRKVMADTHTRLLARIYHHLTGPGRRLPTDWLAAQVDRLDRTDGEMDTLVARIAHVRTWTYVSHRPHWLADPVHWQERTRAIEDKLSDALHERLTQRFVDRRTAHLVRRMADESELLGAVARSGEVLVEGHFVGRLNGFHFVPDAAEGPNAARAVLAAAQRSLKPEIRARVERLCADPDESFALTEGGAVLWQGQTVGRLTKGAHPLRPAVEVEAGEFLEPAARDRVRKRLAQWLDDVVADCFRPLLRAQAAPLAGAARGLVHQLAEALGSMDRSGADSQLAALDAEGRKALARLDIRLGMESVFVPALLKPGAQRLRALLWAAANDTPPPVAPGERVTVVPQPDVPTPFYAAIGYRLLGPRAVRVDMLERFAAGLRKLARDDRHGFAVPPALASLLGLGSEELAGVMEALGYRRQQGEAKPPLWLPPRRGPRRAPPEKQKKHRADSPFAVLRNL</sequence>
<keyword evidence="3" id="KW-0347">Helicase</keyword>